<protein>
    <submittedName>
        <fullName evidence="7">ZIP zinc transporter protein</fullName>
    </submittedName>
    <submittedName>
        <fullName evidence="8">ZIP_zinc transporter protein</fullName>
    </submittedName>
</protein>
<comment type="subcellular location">
    <subcellularLocation>
        <location evidence="1">Membrane</location>
        <topology evidence="1">Multi-pass membrane protein</topology>
    </subcellularLocation>
</comment>
<evidence type="ECO:0000256" key="2">
    <source>
        <dbReference type="ARBA" id="ARBA00022692"/>
    </source>
</evidence>
<dbReference type="EMBL" id="CAXDID020000095">
    <property type="protein sequence ID" value="CAL6024232.1"/>
    <property type="molecule type" value="Genomic_DNA"/>
</dbReference>
<evidence type="ECO:0000256" key="3">
    <source>
        <dbReference type="ARBA" id="ARBA00022989"/>
    </source>
</evidence>
<feature type="compositionally biased region" description="Basic and acidic residues" evidence="5">
    <location>
        <begin position="126"/>
        <end position="141"/>
    </location>
</feature>
<evidence type="ECO:0000313" key="7">
    <source>
        <dbReference type="EMBL" id="CAI9964885.1"/>
    </source>
</evidence>
<feature type="transmembrane region" description="Helical" evidence="6">
    <location>
        <begin position="226"/>
        <end position="249"/>
    </location>
</feature>
<comment type="caution">
    <text evidence="7">The sequence shown here is derived from an EMBL/GenBank/DDBJ whole genome shotgun (WGS) entry which is preliminary data.</text>
</comment>
<keyword evidence="2 6" id="KW-0812">Transmembrane</keyword>
<proteinExistence type="predicted"/>
<organism evidence="7">
    <name type="scientific">Hexamita inflata</name>
    <dbReference type="NCBI Taxonomy" id="28002"/>
    <lineage>
        <taxon>Eukaryota</taxon>
        <taxon>Metamonada</taxon>
        <taxon>Diplomonadida</taxon>
        <taxon>Hexamitidae</taxon>
        <taxon>Hexamitinae</taxon>
        <taxon>Hexamita</taxon>
    </lineage>
</organism>
<dbReference type="GO" id="GO:0005385">
    <property type="term" value="F:zinc ion transmembrane transporter activity"/>
    <property type="evidence" value="ECO:0007669"/>
    <property type="project" value="TreeGrafter"/>
</dbReference>
<feature type="region of interest" description="Disordered" evidence="5">
    <location>
        <begin position="126"/>
        <end position="148"/>
    </location>
</feature>
<evidence type="ECO:0000256" key="5">
    <source>
        <dbReference type="SAM" id="MobiDB-lite"/>
    </source>
</evidence>
<gene>
    <name evidence="8" type="ORF">HINF_LOCUS29516</name>
    <name evidence="7" type="ORF">HINF_LOCUS52530</name>
</gene>
<dbReference type="Pfam" id="PF02535">
    <property type="entry name" value="Zip"/>
    <property type="match status" value="1"/>
</dbReference>
<dbReference type="Proteomes" id="UP001642409">
    <property type="component" value="Unassembled WGS sequence"/>
</dbReference>
<keyword evidence="9" id="KW-1185">Reference proteome</keyword>
<evidence type="ECO:0000256" key="1">
    <source>
        <dbReference type="ARBA" id="ARBA00004141"/>
    </source>
</evidence>
<dbReference type="PANTHER" id="PTHR11040:SF44">
    <property type="entry name" value="PROTEIN ZNTC-RELATED"/>
    <property type="match status" value="1"/>
</dbReference>
<feature type="transmembrane region" description="Helical" evidence="6">
    <location>
        <begin position="301"/>
        <end position="320"/>
    </location>
</feature>
<feature type="transmembrane region" description="Helical" evidence="6">
    <location>
        <begin position="261"/>
        <end position="280"/>
    </location>
</feature>
<reference evidence="8 9" key="2">
    <citation type="submission" date="2024-07" db="EMBL/GenBank/DDBJ databases">
        <authorList>
            <person name="Akdeniz Z."/>
        </authorList>
    </citation>
    <scope>NUCLEOTIDE SEQUENCE [LARGE SCALE GENOMIC DNA]</scope>
</reference>
<reference evidence="7" key="1">
    <citation type="submission" date="2023-06" db="EMBL/GenBank/DDBJ databases">
        <authorList>
            <person name="Kurt Z."/>
        </authorList>
    </citation>
    <scope>NUCLEOTIDE SEQUENCE</scope>
</reference>
<feature type="transmembrane region" description="Helical" evidence="6">
    <location>
        <begin position="43"/>
        <end position="62"/>
    </location>
</feature>
<keyword evidence="3 6" id="KW-1133">Transmembrane helix</keyword>
<feature type="transmembrane region" description="Helical" evidence="6">
    <location>
        <begin position="6"/>
        <end position="31"/>
    </location>
</feature>
<dbReference type="PANTHER" id="PTHR11040">
    <property type="entry name" value="ZINC/IRON TRANSPORTER"/>
    <property type="match status" value="1"/>
</dbReference>
<evidence type="ECO:0000256" key="4">
    <source>
        <dbReference type="ARBA" id="ARBA00023136"/>
    </source>
</evidence>
<accession>A0AA86UN54</accession>
<dbReference type="GO" id="GO:0005886">
    <property type="term" value="C:plasma membrane"/>
    <property type="evidence" value="ECO:0007669"/>
    <property type="project" value="TreeGrafter"/>
</dbReference>
<sequence>MIEKRVLVFQIVAFFANIAVGVVGIALPYLFKNNKNVEKIMSYLNCAAGGVLGGVSIIHILPETGATLNKLVRDFPLSFYITFAGLVVMVSLVKLGAHSHQHEEKPKIQSPTTANGISLLTSDQNERIEHEEHSHSHKNEDSDQMSNSEQAVNIGDRIKTNNKGAVVMLLIGLMIHDISEGVSLGLCVTFDDTLQMFLAIFLHKWCEQVCQAICGIREGLTFKQNMAYLVPLCLATPVSQIVAFMIIYFTTGSGEIPQTALIIQDVFMSFAAGTFIGIMFEEVIEVEMSHHNNNKQIALKILTFIGGFGIISIASVYEWFSLQ</sequence>
<dbReference type="AlphaFoldDB" id="A0AA86UN54"/>
<dbReference type="EMBL" id="CATOUU010000983">
    <property type="protein sequence ID" value="CAI9964885.1"/>
    <property type="molecule type" value="Genomic_DNA"/>
</dbReference>
<evidence type="ECO:0000313" key="9">
    <source>
        <dbReference type="Proteomes" id="UP001642409"/>
    </source>
</evidence>
<dbReference type="InterPro" id="IPR003689">
    <property type="entry name" value="ZIP"/>
</dbReference>
<keyword evidence="4 6" id="KW-0472">Membrane</keyword>
<feature type="transmembrane region" description="Helical" evidence="6">
    <location>
        <begin position="77"/>
        <end position="97"/>
    </location>
</feature>
<evidence type="ECO:0000256" key="6">
    <source>
        <dbReference type="SAM" id="Phobius"/>
    </source>
</evidence>
<name>A0AA86UN54_9EUKA</name>
<evidence type="ECO:0000313" key="8">
    <source>
        <dbReference type="EMBL" id="CAL6024232.1"/>
    </source>
</evidence>